<dbReference type="AlphaFoldDB" id="A0A0H5NCS3"/>
<dbReference type="Proteomes" id="UP000057820">
    <property type="component" value="Chromosome 1"/>
</dbReference>
<dbReference type="EMBL" id="LN868938">
    <property type="protein sequence ID" value="CRY73630.1"/>
    <property type="molecule type" value="Genomic_DNA"/>
</dbReference>
<sequence>MSVDRRHPPKDARAAKSARALARYLGLQPRNPRFDVCDCGHYRGEHERGGRGRCREDDSYGVRCACPSYEPWIDPDNEEGGW</sequence>
<accession>A0A0H5NCS3</accession>
<reference evidence="2" key="1">
    <citation type="submission" date="2015-03" db="EMBL/GenBank/DDBJ databases">
        <authorList>
            <consortium name="Pathogen Informatics"/>
        </authorList>
    </citation>
    <scope>NUCLEOTIDE SEQUENCE [LARGE SCALE GENOMIC DNA]</scope>
    <source>
        <strain evidence="2">NCTC11134</strain>
    </source>
</reference>
<evidence type="ECO:0000313" key="1">
    <source>
        <dbReference type="EMBL" id="CRY73630.1"/>
    </source>
</evidence>
<proteinExistence type="predicted"/>
<organism evidence="1 2">
    <name type="scientific">Nocardia farcinica</name>
    <dbReference type="NCBI Taxonomy" id="37329"/>
    <lineage>
        <taxon>Bacteria</taxon>
        <taxon>Bacillati</taxon>
        <taxon>Actinomycetota</taxon>
        <taxon>Actinomycetes</taxon>
        <taxon>Mycobacteriales</taxon>
        <taxon>Nocardiaceae</taxon>
        <taxon>Nocardia</taxon>
    </lineage>
</organism>
<gene>
    <name evidence="1" type="ORF">ERS450000_00236</name>
</gene>
<dbReference type="KEGG" id="nfr:ERS450000_00236"/>
<protein>
    <submittedName>
        <fullName evidence="1">Uncharacterized protein</fullName>
    </submittedName>
</protein>
<evidence type="ECO:0000313" key="2">
    <source>
        <dbReference type="Proteomes" id="UP000057820"/>
    </source>
</evidence>
<name>A0A0H5NCS3_NOCFR</name>